<keyword evidence="2 9" id="KW-0444">Lipid biosynthesis</keyword>
<dbReference type="GO" id="GO:0032049">
    <property type="term" value="P:cardiolipin biosynthetic process"/>
    <property type="evidence" value="ECO:0007669"/>
    <property type="project" value="InterPro"/>
</dbReference>
<dbReference type="Proteomes" id="UP000424872">
    <property type="component" value="Chromosome"/>
</dbReference>
<evidence type="ECO:0000256" key="1">
    <source>
        <dbReference type="ARBA" id="ARBA00022475"/>
    </source>
</evidence>
<reference evidence="14" key="1">
    <citation type="submission" date="2017-11" db="EMBL/GenBank/DDBJ databases">
        <title>Genome sequence of Pantoea sp. MSR2.</title>
        <authorList>
            <person name="Nascimento F.X."/>
        </authorList>
    </citation>
    <scope>NUCLEOTIDE SEQUENCE [LARGE SCALE GENOMIC DNA]</scope>
    <source>
        <strain evidence="14">MSR2</strain>
    </source>
</reference>
<feature type="active site" evidence="9">
    <location>
        <position position="293"/>
    </location>
</feature>
<sequence>MNFSWRDGNQLHLLENGEAFFPRVFGAIQRAERTLLLETFILFEDQVGNALHRELLAAAQRGVRVEVMVDGYGSPDLSDSYVNSLTAAGVRFIYFDPRPLVLGMRTNLFRRLHRKIVVIDEVIAFVGGINFSAEHNTDFGPEAKQDYAVEVKGPVVLDIARYVQQAIGSEQVTRRWWGHRSHRPVLNALPGDAQVLFVFRDNDGHRDDIEQHYLDMLRKAKQDVIIANAYFFPGYRLLRAMRHAARRGVRIRLIVQGEPDMPIVKVGAEMLYNYLVDGGVEVYEYCRRPLHGKIAVQDQQWSTVGSSNLDPLSLSLNLEANLMVHDRAFNQTLRENLEQLLREDCERVEGDKLPPRTWWHLTKSVLVFHFLRHFPAIAGWLPAHTPRLAQVVPPVQPEMETQDRVEAENKGARP</sequence>
<keyword evidence="8 9" id="KW-1208">Phospholipid metabolism</keyword>
<keyword evidence="4" id="KW-0677">Repeat</keyword>
<evidence type="ECO:0000259" key="11">
    <source>
        <dbReference type="PROSITE" id="PS50035"/>
    </source>
</evidence>
<dbReference type="RefSeq" id="WP_208725051.1">
    <property type="nucleotide sequence ID" value="NZ_CP024636.1"/>
</dbReference>
<evidence type="ECO:0000256" key="9">
    <source>
        <dbReference type="HAMAP-Rule" id="MF_01917"/>
    </source>
</evidence>
<dbReference type="InterPro" id="IPR030872">
    <property type="entry name" value="Cardiolipin_synth_ClsB"/>
</dbReference>
<comment type="function">
    <text evidence="9">Catalyzes the phosphatidyl group transfer from one phosphatidylglycerol molecule to another to form cardiolipin (CL) (diphosphatidylglycerol) and glycerol.</text>
</comment>
<evidence type="ECO:0000256" key="5">
    <source>
        <dbReference type="ARBA" id="ARBA00023098"/>
    </source>
</evidence>
<evidence type="ECO:0000256" key="7">
    <source>
        <dbReference type="ARBA" id="ARBA00023209"/>
    </source>
</evidence>
<dbReference type="EMBL" id="JAUOOM010000046">
    <property type="protein sequence ID" value="MDO6410057.1"/>
    <property type="molecule type" value="Genomic_DNA"/>
</dbReference>
<evidence type="ECO:0000256" key="4">
    <source>
        <dbReference type="ARBA" id="ARBA00022737"/>
    </source>
</evidence>
<feature type="active site" evidence="9">
    <location>
        <position position="291"/>
    </location>
</feature>
<dbReference type="InterPro" id="IPR001736">
    <property type="entry name" value="PLipase_D/transphosphatidylase"/>
</dbReference>
<gene>
    <name evidence="9 12" type="primary">clsB</name>
    <name evidence="13" type="ORF">CTZ24_06095</name>
    <name evidence="12" type="ORF">Q3404_26155</name>
</gene>
<proteinExistence type="inferred from homology"/>
<feature type="active site" evidence="9">
    <location>
        <position position="115"/>
    </location>
</feature>
<evidence type="ECO:0000256" key="6">
    <source>
        <dbReference type="ARBA" id="ARBA00023136"/>
    </source>
</evidence>
<reference evidence="12" key="3">
    <citation type="submission" date="2023-07" db="EMBL/GenBank/DDBJ databases">
        <title>The extreme plant-growth-promoting properties of Pantoea phytobeneficialis PF55 revealed by functional and genomic analysis.</title>
        <authorList>
            <person name="Nascimento F.X."/>
            <person name="Marcio R.J."/>
        </authorList>
    </citation>
    <scope>NUCLEOTIDE SEQUENCE</scope>
    <source>
        <strain evidence="12">PF55</strain>
    </source>
</reference>
<dbReference type="KEGG" id="ppho:CTZ24_06095"/>
<evidence type="ECO:0000313" key="14">
    <source>
        <dbReference type="Proteomes" id="UP000424872"/>
    </source>
</evidence>
<dbReference type="SUPFAM" id="SSF56024">
    <property type="entry name" value="Phospholipase D/nuclease"/>
    <property type="match status" value="2"/>
</dbReference>
<keyword evidence="6 9" id="KW-0472">Membrane</keyword>
<reference evidence="13" key="2">
    <citation type="journal article" date="2020" name="Environ. Microbiol.">
        <title>The extreme plant-growth-promoting properties of Pantoea phytobeneficialis MSR2 revealed by functional and genomic analysis.</title>
        <authorList>
            <person name="Nascimento F.X."/>
            <person name="Hernandez A.G."/>
            <person name="Glick B.R."/>
            <person name="Rossi M.J."/>
        </authorList>
    </citation>
    <scope>NUCLEOTIDE SEQUENCE</scope>
    <source>
        <strain evidence="13">MSR2</strain>
    </source>
</reference>
<feature type="compositionally biased region" description="Basic and acidic residues" evidence="10">
    <location>
        <begin position="401"/>
        <end position="414"/>
    </location>
</feature>
<dbReference type="CDD" id="cd09159">
    <property type="entry name" value="PLDc_ybhO_like_2"/>
    <property type="match status" value="1"/>
</dbReference>
<evidence type="ECO:0000256" key="8">
    <source>
        <dbReference type="ARBA" id="ARBA00023264"/>
    </source>
</evidence>
<organism evidence="13 14">
    <name type="scientific">Pantoea phytobeneficialis</name>
    <dbReference type="NCBI Taxonomy" id="2052056"/>
    <lineage>
        <taxon>Bacteria</taxon>
        <taxon>Pseudomonadati</taxon>
        <taxon>Pseudomonadota</taxon>
        <taxon>Gammaproteobacteria</taxon>
        <taxon>Enterobacterales</taxon>
        <taxon>Erwiniaceae</taxon>
        <taxon>Pantoea</taxon>
    </lineage>
</organism>
<evidence type="ECO:0000313" key="15">
    <source>
        <dbReference type="Proteomes" id="UP001171299"/>
    </source>
</evidence>
<feature type="domain" description="PLD phosphodiesterase" evidence="11">
    <location>
        <begin position="286"/>
        <end position="313"/>
    </location>
</feature>
<evidence type="ECO:0000256" key="2">
    <source>
        <dbReference type="ARBA" id="ARBA00022516"/>
    </source>
</evidence>
<dbReference type="InterPro" id="IPR025202">
    <property type="entry name" value="PLD-like_dom"/>
</dbReference>
<keyword evidence="5 9" id="KW-0443">Lipid metabolism</keyword>
<dbReference type="Proteomes" id="UP001171299">
    <property type="component" value="Unassembled WGS sequence"/>
</dbReference>
<evidence type="ECO:0000256" key="10">
    <source>
        <dbReference type="SAM" id="MobiDB-lite"/>
    </source>
</evidence>
<keyword evidence="3 9" id="KW-0808">Transferase</keyword>
<feature type="region of interest" description="Disordered" evidence="10">
    <location>
        <begin position="395"/>
        <end position="414"/>
    </location>
</feature>
<evidence type="ECO:0000313" key="13">
    <source>
        <dbReference type="EMBL" id="QGR05996.1"/>
    </source>
</evidence>
<keyword evidence="7 9" id="KW-0594">Phospholipid biosynthesis</keyword>
<accession>A0AAP9KNK1</accession>
<dbReference type="Gene3D" id="3.30.870.10">
    <property type="entry name" value="Endonuclease Chain A"/>
    <property type="match status" value="2"/>
</dbReference>
<dbReference type="NCBIfam" id="NF008427">
    <property type="entry name" value="PRK11263.1"/>
    <property type="match status" value="1"/>
</dbReference>
<dbReference type="GO" id="GO:0005886">
    <property type="term" value="C:plasma membrane"/>
    <property type="evidence" value="ECO:0007669"/>
    <property type="project" value="UniProtKB-SubCell"/>
</dbReference>
<evidence type="ECO:0000313" key="12">
    <source>
        <dbReference type="EMBL" id="MDO6410057.1"/>
    </source>
</evidence>
<feature type="domain" description="PLD phosphodiesterase" evidence="11">
    <location>
        <begin position="108"/>
        <end position="135"/>
    </location>
</feature>
<comment type="subcellular location">
    <subcellularLocation>
        <location evidence="9">Cell membrane</location>
        <topology evidence="9">Peripheral membrane protein</topology>
    </subcellularLocation>
</comment>
<keyword evidence="15" id="KW-1185">Reference proteome</keyword>
<protein>
    <recommendedName>
        <fullName evidence="9">Cardiolipin synthase B</fullName>
        <shortName evidence="9">CL synthase</shortName>
        <ecNumber evidence="9">2.7.8.-</ecNumber>
    </recommendedName>
</protein>
<feature type="active site" evidence="9">
    <location>
        <position position="120"/>
    </location>
</feature>
<dbReference type="GO" id="GO:0008808">
    <property type="term" value="F:cardiolipin synthase activity"/>
    <property type="evidence" value="ECO:0007669"/>
    <property type="project" value="InterPro"/>
</dbReference>
<keyword evidence="1 9" id="KW-1003">Cell membrane</keyword>
<evidence type="ECO:0000256" key="3">
    <source>
        <dbReference type="ARBA" id="ARBA00022679"/>
    </source>
</evidence>
<feature type="active site" evidence="9">
    <location>
        <position position="298"/>
    </location>
</feature>
<dbReference type="PANTHER" id="PTHR21248">
    <property type="entry name" value="CARDIOLIPIN SYNTHASE"/>
    <property type="match status" value="1"/>
</dbReference>
<feature type="active site" evidence="9">
    <location>
        <position position="113"/>
    </location>
</feature>
<dbReference type="FunFam" id="3.30.870.10:FF:000016">
    <property type="entry name" value="Cardiolipin synthase B"/>
    <property type="match status" value="1"/>
</dbReference>
<dbReference type="HAMAP" id="MF_01917">
    <property type="entry name" value="Cardiolipin_synth_ClsB"/>
    <property type="match status" value="1"/>
</dbReference>
<dbReference type="EC" id="2.7.8.-" evidence="9"/>
<dbReference type="PANTHER" id="PTHR21248:SF23">
    <property type="entry name" value="CARDIOLIPIN SYNTHASE B"/>
    <property type="match status" value="1"/>
</dbReference>
<dbReference type="SMART" id="SM00155">
    <property type="entry name" value="PLDc"/>
    <property type="match status" value="2"/>
</dbReference>
<dbReference type="CDD" id="cd09110">
    <property type="entry name" value="PLDc_CLS_1"/>
    <property type="match status" value="1"/>
</dbReference>
<dbReference type="AlphaFoldDB" id="A0AAP9KNK1"/>
<dbReference type="Pfam" id="PF13091">
    <property type="entry name" value="PLDc_2"/>
    <property type="match status" value="2"/>
</dbReference>
<dbReference type="EMBL" id="CP024636">
    <property type="protein sequence ID" value="QGR05996.1"/>
    <property type="molecule type" value="Genomic_DNA"/>
</dbReference>
<comment type="similarity">
    <text evidence="9">Belongs to the phospholipase D family. Cardiolipin synthase subfamily. ClsB sub-subfamily.</text>
</comment>
<dbReference type="FunFam" id="3.30.870.10:FF:000015">
    <property type="entry name" value="Cardiolipin synthase B"/>
    <property type="match status" value="1"/>
</dbReference>
<dbReference type="PROSITE" id="PS50035">
    <property type="entry name" value="PLD"/>
    <property type="match status" value="2"/>
</dbReference>
<name>A0AAP9KNK1_9GAMM</name>
<comment type="catalytic activity">
    <reaction evidence="9">
        <text>2 a 1,2-diacyl-sn-glycero-3-phospho-(1'-sn-glycerol) = a cardiolipin + glycerol</text>
        <dbReference type="Rhea" id="RHEA:31451"/>
        <dbReference type="ChEBI" id="CHEBI:17754"/>
        <dbReference type="ChEBI" id="CHEBI:62237"/>
        <dbReference type="ChEBI" id="CHEBI:64716"/>
    </reaction>
</comment>